<name>A0ABM1QF01_CAMSA</name>
<evidence type="ECO:0000313" key="2">
    <source>
        <dbReference type="Proteomes" id="UP000694864"/>
    </source>
</evidence>
<dbReference type="RefSeq" id="XP_019085339.1">
    <property type="nucleotide sequence ID" value="XM_019229794.1"/>
</dbReference>
<evidence type="ECO:0000313" key="3">
    <source>
        <dbReference type="RefSeq" id="XP_019085339.1"/>
    </source>
</evidence>
<organism evidence="2 3">
    <name type="scientific">Camelina sativa</name>
    <name type="common">False flax</name>
    <name type="synonym">Myagrum sativum</name>
    <dbReference type="NCBI Taxonomy" id="90675"/>
    <lineage>
        <taxon>Eukaryota</taxon>
        <taxon>Viridiplantae</taxon>
        <taxon>Streptophyta</taxon>
        <taxon>Embryophyta</taxon>
        <taxon>Tracheophyta</taxon>
        <taxon>Spermatophyta</taxon>
        <taxon>Magnoliopsida</taxon>
        <taxon>eudicotyledons</taxon>
        <taxon>Gunneridae</taxon>
        <taxon>Pentapetalae</taxon>
        <taxon>rosids</taxon>
        <taxon>malvids</taxon>
        <taxon>Brassicales</taxon>
        <taxon>Brassicaceae</taxon>
        <taxon>Camelineae</taxon>
        <taxon>Camelina</taxon>
    </lineage>
</organism>
<dbReference type="Proteomes" id="UP000694864">
    <property type="component" value="Chromosome 2"/>
</dbReference>
<accession>A0ABM1QF01</accession>
<reference evidence="3" key="2">
    <citation type="submission" date="2025-08" db="UniProtKB">
        <authorList>
            <consortium name="RefSeq"/>
        </authorList>
    </citation>
    <scope>IDENTIFICATION</scope>
    <source>
        <tissue evidence="3">Leaf</tissue>
    </source>
</reference>
<sequence>MAKTGTKEVFFFNLLSREVITLPECDLDFSKIAFSCPPTSDNCVVVAIRFKEYTVKINTCHPGDAKWVTAKFDNGTRMYRQSNLVYHNDRFYCINGAGVLFNFHPSSGMWTPFGVHKLSCPYICDRVQYGRKAKTVALAEKKGELYVMFACMNEIPMVYKLVSLRWEEVSRTTLDSLTIFFGFHNSELRTNLPWMRSKVYFSRFGRDPEPCISYSFNENLYNSDKEWCRVELCHRPMLWIDPPPKNLLDLMSVSSLHNS</sequence>
<gene>
    <name evidence="3" type="primary">LOC104748443</name>
</gene>
<dbReference type="Pfam" id="PF03478">
    <property type="entry name" value="Beta-prop_KIB1-4"/>
    <property type="match status" value="1"/>
</dbReference>
<dbReference type="InterPro" id="IPR005174">
    <property type="entry name" value="KIB1-4_b-propeller"/>
</dbReference>
<dbReference type="GeneID" id="104748443"/>
<reference evidence="2" key="1">
    <citation type="journal article" date="2014" name="Nat. Commun.">
        <title>The emerging biofuel crop Camelina sativa retains a highly undifferentiated hexaploid genome structure.</title>
        <authorList>
            <person name="Kagale S."/>
            <person name="Koh C."/>
            <person name="Nixon J."/>
            <person name="Bollina V."/>
            <person name="Clarke W.E."/>
            <person name="Tuteja R."/>
            <person name="Spillane C."/>
            <person name="Robinson S.J."/>
            <person name="Links M.G."/>
            <person name="Clarke C."/>
            <person name="Higgins E.E."/>
            <person name="Huebert T."/>
            <person name="Sharpe A.G."/>
            <person name="Parkin I.A."/>
        </authorList>
    </citation>
    <scope>NUCLEOTIDE SEQUENCE [LARGE SCALE GENOMIC DNA]</scope>
    <source>
        <strain evidence="2">cv. DH55</strain>
    </source>
</reference>
<feature type="domain" description="KIB1-4 beta-propeller" evidence="1">
    <location>
        <begin position="6"/>
        <end position="186"/>
    </location>
</feature>
<keyword evidence="2" id="KW-1185">Reference proteome</keyword>
<protein>
    <submittedName>
        <fullName evidence="3">F-box protein At4g00893-like</fullName>
    </submittedName>
</protein>
<dbReference type="PANTHER" id="PTHR33127">
    <property type="entry name" value="TRANSMEMBRANE PROTEIN"/>
    <property type="match status" value="1"/>
</dbReference>
<proteinExistence type="predicted"/>
<evidence type="ECO:0000259" key="1">
    <source>
        <dbReference type="Pfam" id="PF03478"/>
    </source>
</evidence>
<dbReference type="PANTHER" id="PTHR33127:SF30">
    <property type="entry name" value="F-BOX DOMAIN-CONTAINING PROTEIN"/>
    <property type="match status" value="1"/>
</dbReference>